<keyword evidence="2 5" id="KW-0812">Transmembrane</keyword>
<organism evidence="7 8">
    <name type="scientific">Candidatus Opimibacter skivensis</name>
    <dbReference type="NCBI Taxonomy" id="2982028"/>
    <lineage>
        <taxon>Bacteria</taxon>
        <taxon>Pseudomonadati</taxon>
        <taxon>Bacteroidota</taxon>
        <taxon>Saprospiria</taxon>
        <taxon>Saprospirales</taxon>
        <taxon>Saprospiraceae</taxon>
        <taxon>Candidatus Opimibacter</taxon>
    </lineage>
</organism>
<evidence type="ECO:0000256" key="3">
    <source>
        <dbReference type="ARBA" id="ARBA00022989"/>
    </source>
</evidence>
<dbReference type="EMBL" id="JADKGY010000001">
    <property type="protein sequence ID" value="MBK9981228.1"/>
    <property type="molecule type" value="Genomic_DNA"/>
</dbReference>
<evidence type="ECO:0000256" key="5">
    <source>
        <dbReference type="SAM" id="Phobius"/>
    </source>
</evidence>
<dbReference type="Pfam" id="PF14237">
    <property type="entry name" value="GYF_2"/>
    <property type="match status" value="1"/>
</dbReference>
<dbReference type="InterPro" id="IPR025640">
    <property type="entry name" value="GYF_2"/>
</dbReference>
<dbReference type="Proteomes" id="UP000808337">
    <property type="component" value="Unassembled WGS sequence"/>
</dbReference>
<evidence type="ECO:0000256" key="2">
    <source>
        <dbReference type="ARBA" id="ARBA00022692"/>
    </source>
</evidence>
<sequence>MEQYYYTDGKERFGPFTLDQLRGRNIGLETLVWKEGMPDWVAAKNVSDLESLFQAADNFQPPIPSPYTQPYPPEAPPKNWLIESILITIFCCLPLGIVGIINATKVETLWNTGQRDAALKASQEAGKWVKIGFIAGIVVIGLYLLLVFFGIMAGIGSGMSQ</sequence>
<dbReference type="GO" id="GO:0016020">
    <property type="term" value="C:membrane"/>
    <property type="evidence" value="ECO:0007669"/>
    <property type="project" value="UniProtKB-SubCell"/>
</dbReference>
<feature type="transmembrane region" description="Helical" evidence="5">
    <location>
        <begin position="80"/>
        <end position="101"/>
    </location>
</feature>
<comment type="caution">
    <text evidence="7">The sequence shown here is derived from an EMBL/GenBank/DDBJ whole genome shotgun (WGS) entry which is preliminary data.</text>
</comment>
<feature type="domain" description="GYF" evidence="6">
    <location>
        <begin position="4"/>
        <end position="49"/>
    </location>
</feature>
<evidence type="ECO:0000256" key="4">
    <source>
        <dbReference type="ARBA" id="ARBA00023136"/>
    </source>
</evidence>
<evidence type="ECO:0000313" key="7">
    <source>
        <dbReference type="EMBL" id="MBK9981228.1"/>
    </source>
</evidence>
<dbReference type="InterPro" id="IPR051423">
    <property type="entry name" value="CD225/Dispanin"/>
</dbReference>
<protein>
    <submittedName>
        <fullName evidence="7">CD225/dispanin family protein</fullName>
    </submittedName>
</protein>
<keyword evidence="3 5" id="KW-1133">Transmembrane helix</keyword>
<reference evidence="7 8" key="1">
    <citation type="submission" date="2020-10" db="EMBL/GenBank/DDBJ databases">
        <title>Connecting structure to function with the recovery of over 1000 high-quality activated sludge metagenome-assembled genomes encoding full-length rRNA genes using long-read sequencing.</title>
        <authorList>
            <person name="Singleton C.M."/>
            <person name="Petriglieri F."/>
            <person name="Kristensen J.M."/>
            <person name="Kirkegaard R.H."/>
            <person name="Michaelsen T.Y."/>
            <person name="Andersen M.H."/>
            <person name="Karst S.M."/>
            <person name="Dueholm M.S."/>
            <person name="Nielsen P.H."/>
            <person name="Albertsen M."/>
        </authorList>
    </citation>
    <scope>NUCLEOTIDE SEQUENCE [LARGE SCALE GENOMIC DNA]</scope>
    <source>
        <strain evidence="7">Ribe_18-Q3-R11-54_MAXAC.273</strain>
    </source>
</reference>
<evidence type="ECO:0000256" key="1">
    <source>
        <dbReference type="ARBA" id="ARBA00004370"/>
    </source>
</evidence>
<feature type="transmembrane region" description="Helical" evidence="5">
    <location>
        <begin position="131"/>
        <end position="155"/>
    </location>
</feature>
<dbReference type="PANTHER" id="PTHR14948">
    <property type="entry name" value="NG5"/>
    <property type="match status" value="1"/>
</dbReference>
<gene>
    <name evidence="7" type="ORF">IPP15_02180</name>
</gene>
<evidence type="ECO:0000313" key="8">
    <source>
        <dbReference type="Proteomes" id="UP000808337"/>
    </source>
</evidence>
<comment type="subcellular location">
    <subcellularLocation>
        <location evidence="1">Membrane</location>
    </subcellularLocation>
</comment>
<accession>A0A9D7SQH2</accession>
<dbReference type="PANTHER" id="PTHR14948:SF44">
    <property type="entry name" value="PROLINE-RICH TRANSMEMBRANE PROTEIN 1-LIKE"/>
    <property type="match status" value="1"/>
</dbReference>
<keyword evidence="4 5" id="KW-0472">Membrane</keyword>
<dbReference type="Pfam" id="PF04505">
    <property type="entry name" value="CD225"/>
    <property type="match status" value="1"/>
</dbReference>
<evidence type="ECO:0000259" key="6">
    <source>
        <dbReference type="Pfam" id="PF14237"/>
    </source>
</evidence>
<name>A0A9D7SQH2_9BACT</name>
<dbReference type="InterPro" id="IPR007593">
    <property type="entry name" value="CD225/Dispanin_fam"/>
</dbReference>
<dbReference type="AlphaFoldDB" id="A0A9D7SQH2"/>
<proteinExistence type="predicted"/>